<sequence length="291" mass="33324">MAANNKPGLSLVINLGLLAAVGASVCADNRASSGLIDGDDGNAVNDFLKVLRRTKIFILKGDNVNHNGCRKSIGQFVFRERLEENNQTWTLDCWEPTECTLVKETDQYPNTLRLVPIVKKSSNPFNSWVRTQVNTVLLPIDERNTISYTFIPYVSQRSAMFVTALLTGCSVFVATSDIPIWDCNIIVMHANWFCRSEGNDENHVQATYVLQQVQATNQRCKYQIRRRWSADSKRKAIETHNYHYSNNITYYRESVRANFVYGYNLGGWRKWQFCLKELDNSAQQEKCNEIV</sequence>
<protein>
    <submittedName>
        <fullName evidence="2">Uncharacterized protein</fullName>
    </submittedName>
</protein>
<dbReference type="EMBL" id="JAIWYP010000001">
    <property type="protein sequence ID" value="KAH3885898.1"/>
    <property type="molecule type" value="Genomic_DNA"/>
</dbReference>
<dbReference type="OrthoDB" id="6178049at2759"/>
<gene>
    <name evidence="2" type="ORF">DPMN_009896</name>
</gene>
<reference evidence="2" key="2">
    <citation type="submission" date="2020-11" db="EMBL/GenBank/DDBJ databases">
        <authorList>
            <person name="McCartney M.A."/>
            <person name="Auch B."/>
            <person name="Kono T."/>
            <person name="Mallez S."/>
            <person name="Becker A."/>
            <person name="Gohl D.M."/>
            <person name="Silverstein K.A.T."/>
            <person name="Koren S."/>
            <person name="Bechman K.B."/>
            <person name="Herman A."/>
            <person name="Abrahante J.E."/>
            <person name="Garbe J."/>
        </authorList>
    </citation>
    <scope>NUCLEOTIDE SEQUENCE</scope>
    <source>
        <strain evidence="2">Duluth1</strain>
        <tissue evidence="2">Whole animal</tissue>
    </source>
</reference>
<dbReference type="AlphaFoldDB" id="A0A9D4S0J2"/>
<organism evidence="2 3">
    <name type="scientific">Dreissena polymorpha</name>
    <name type="common">Zebra mussel</name>
    <name type="synonym">Mytilus polymorpha</name>
    <dbReference type="NCBI Taxonomy" id="45954"/>
    <lineage>
        <taxon>Eukaryota</taxon>
        <taxon>Metazoa</taxon>
        <taxon>Spiralia</taxon>
        <taxon>Lophotrochozoa</taxon>
        <taxon>Mollusca</taxon>
        <taxon>Bivalvia</taxon>
        <taxon>Autobranchia</taxon>
        <taxon>Heteroconchia</taxon>
        <taxon>Euheterodonta</taxon>
        <taxon>Imparidentia</taxon>
        <taxon>Neoheterodontei</taxon>
        <taxon>Myida</taxon>
        <taxon>Dreissenoidea</taxon>
        <taxon>Dreissenidae</taxon>
        <taxon>Dreissena</taxon>
    </lineage>
</organism>
<feature type="signal peptide" evidence="1">
    <location>
        <begin position="1"/>
        <end position="23"/>
    </location>
</feature>
<keyword evidence="1" id="KW-0732">Signal</keyword>
<evidence type="ECO:0000313" key="3">
    <source>
        <dbReference type="Proteomes" id="UP000828390"/>
    </source>
</evidence>
<comment type="caution">
    <text evidence="2">The sequence shown here is derived from an EMBL/GenBank/DDBJ whole genome shotgun (WGS) entry which is preliminary data.</text>
</comment>
<keyword evidence="3" id="KW-1185">Reference proteome</keyword>
<reference evidence="2" key="1">
    <citation type="journal article" date="2019" name="bioRxiv">
        <title>The Genome of the Zebra Mussel, Dreissena polymorpha: A Resource for Invasive Species Research.</title>
        <authorList>
            <person name="McCartney M.A."/>
            <person name="Auch B."/>
            <person name="Kono T."/>
            <person name="Mallez S."/>
            <person name="Zhang Y."/>
            <person name="Obille A."/>
            <person name="Becker A."/>
            <person name="Abrahante J.E."/>
            <person name="Garbe J."/>
            <person name="Badalamenti J.P."/>
            <person name="Herman A."/>
            <person name="Mangelson H."/>
            <person name="Liachko I."/>
            <person name="Sullivan S."/>
            <person name="Sone E.D."/>
            <person name="Koren S."/>
            <person name="Silverstein K.A.T."/>
            <person name="Beckman K.B."/>
            <person name="Gohl D.M."/>
        </authorList>
    </citation>
    <scope>NUCLEOTIDE SEQUENCE</scope>
    <source>
        <strain evidence="2">Duluth1</strain>
        <tissue evidence="2">Whole animal</tissue>
    </source>
</reference>
<evidence type="ECO:0000313" key="2">
    <source>
        <dbReference type="EMBL" id="KAH3885898.1"/>
    </source>
</evidence>
<evidence type="ECO:0000256" key="1">
    <source>
        <dbReference type="SAM" id="SignalP"/>
    </source>
</evidence>
<accession>A0A9D4S0J2</accession>
<dbReference type="Proteomes" id="UP000828390">
    <property type="component" value="Unassembled WGS sequence"/>
</dbReference>
<feature type="chain" id="PRO_5039401462" evidence="1">
    <location>
        <begin position="24"/>
        <end position="291"/>
    </location>
</feature>
<proteinExistence type="predicted"/>
<name>A0A9D4S0J2_DREPO</name>